<keyword evidence="4" id="KW-0347">Helicase</keyword>
<comment type="caution">
    <text evidence="4">The sequence shown here is derived from an EMBL/GenBank/DDBJ whole genome shotgun (WGS) entry which is preliminary data.</text>
</comment>
<dbReference type="Pfam" id="PF04851">
    <property type="entry name" value="ResIII"/>
    <property type="match status" value="1"/>
</dbReference>
<keyword evidence="4" id="KW-0378">Hydrolase</keyword>
<protein>
    <submittedName>
        <fullName evidence="4">Superfamily II DNA or RNA helicase</fullName>
    </submittedName>
</protein>
<feature type="domain" description="Helicase C-terminal" evidence="3">
    <location>
        <begin position="225"/>
        <end position="369"/>
    </location>
</feature>
<dbReference type="InterPro" id="IPR027417">
    <property type="entry name" value="P-loop_NTPase"/>
</dbReference>
<dbReference type="InterPro" id="IPR006935">
    <property type="entry name" value="Helicase/UvrB_N"/>
</dbReference>
<feature type="compositionally biased region" description="Basic and acidic residues" evidence="1">
    <location>
        <begin position="433"/>
        <end position="443"/>
    </location>
</feature>
<dbReference type="GO" id="GO:0004386">
    <property type="term" value="F:helicase activity"/>
    <property type="evidence" value="ECO:0007669"/>
    <property type="project" value="UniProtKB-KW"/>
</dbReference>
<proteinExistence type="predicted"/>
<dbReference type="PROSITE" id="PS51192">
    <property type="entry name" value="HELICASE_ATP_BIND_1"/>
    <property type="match status" value="1"/>
</dbReference>
<dbReference type="InterPro" id="IPR003593">
    <property type="entry name" value="AAA+_ATPase"/>
</dbReference>
<dbReference type="Gene3D" id="3.40.50.300">
    <property type="entry name" value="P-loop containing nucleotide triphosphate hydrolases"/>
    <property type="match status" value="2"/>
</dbReference>
<reference evidence="4 5" key="1">
    <citation type="submission" date="2020-08" db="EMBL/GenBank/DDBJ databases">
        <title>Exploring microbial biodiversity for novel pathways involved in the catabolism of aromatic compounds derived from lignin.</title>
        <authorList>
            <person name="Elkins J."/>
        </authorList>
    </citation>
    <scope>NUCLEOTIDE SEQUENCE [LARGE SCALE GENOMIC DNA]</scope>
    <source>
        <strain evidence="4 5">B1D3A</strain>
    </source>
</reference>
<keyword evidence="4" id="KW-0067">ATP-binding</keyword>
<evidence type="ECO:0000259" key="2">
    <source>
        <dbReference type="PROSITE" id="PS51192"/>
    </source>
</evidence>
<evidence type="ECO:0000256" key="1">
    <source>
        <dbReference type="SAM" id="MobiDB-lite"/>
    </source>
</evidence>
<dbReference type="SUPFAM" id="SSF52540">
    <property type="entry name" value="P-loop containing nucleoside triphosphate hydrolases"/>
    <property type="match status" value="1"/>
</dbReference>
<dbReference type="SMART" id="SM00490">
    <property type="entry name" value="HELICc"/>
    <property type="match status" value="1"/>
</dbReference>
<dbReference type="PROSITE" id="PS51194">
    <property type="entry name" value="HELICASE_CTER"/>
    <property type="match status" value="1"/>
</dbReference>
<keyword evidence="5" id="KW-1185">Reference proteome</keyword>
<dbReference type="SMART" id="SM00487">
    <property type="entry name" value="DEXDc"/>
    <property type="match status" value="1"/>
</dbReference>
<gene>
    <name evidence="4" type="ORF">HNP60_001991</name>
</gene>
<dbReference type="PANTHER" id="PTHR47396">
    <property type="entry name" value="TYPE I RESTRICTION ENZYME ECOKI R PROTEIN"/>
    <property type="match status" value="1"/>
</dbReference>
<organism evidence="4 5">
    <name type="scientific">Sphingobium lignivorans</name>
    <dbReference type="NCBI Taxonomy" id="2735886"/>
    <lineage>
        <taxon>Bacteria</taxon>
        <taxon>Pseudomonadati</taxon>
        <taxon>Pseudomonadota</taxon>
        <taxon>Alphaproteobacteria</taxon>
        <taxon>Sphingomonadales</taxon>
        <taxon>Sphingomonadaceae</taxon>
        <taxon>Sphingobium</taxon>
    </lineage>
</organism>
<dbReference type="InterPro" id="IPR050742">
    <property type="entry name" value="Helicase_Restrict-Modif_Enz"/>
</dbReference>
<dbReference type="RefSeq" id="WP_184153082.1">
    <property type="nucleotide sequence ID" value="NZ_JACHKA010000001.1"/>
</dbReference>
<feature type="region of interest" description="Disordered" evidence="1">
    <location>
        <begin position="433"/>
        <end position="492"/>
    </location>
</feature>
<evidence type="ECO:0000259" key="3">
    <source>
        <dbReference type="PROSITE" id="PS51194"/>
    </source>
</evidence>
<dbReference type="PANTHER" id="PTHR47396:SF1">
    <property type="entry name" value="ATP-DEPENDENT HELICASE IRC3-RELATED"/>
    <property type="match status" value="1"/>
</dbReference>
<name>A0ABR6NH97_9SPHN</name>
<evidence type="ECO:0000313" key="4">
    <source>
        <dbReference type="EMBL" id="MBB5986017.1"/>
    </source>
</evidence>
<dbReference type="InterPro" id="IPR014001">
    <property type="entry name" value="Helicase_ATP-bd"/>
</dbReference>
<dbReference type="EMBL" id="JACHKA010000001">
    <property type="protein sequence ID" value="MBB5986017.1"/>
    <property type="molecule type" value="Genomic_DNA"/>
</dbReference>
<dbReference type="SMART" id="SM00382">
    <property type="entry name" value="AAA"/>
    <property type="match status" value="1"/>
</dbReference>
<dbReference type="Pfam" id="PF00271">
    <property type="entry name" value="Helicase_C"/>
    <property type="match status" value="1"/>
</dbReference>
<sequence>MIDRRDIPVHPALLLDIGLRDYQWNLLLRIAAAMRAGYRRILVVAPTGAGKTVLASALMMSAATLGLTSEFIVHRKELIKQTSRSFTERGLEHGFVTAETAFGFNPQQITLAGVQTLVTRLRDLFPPNLVILDEAHHAVAGTWEQVLEAYAGAFIIGLTATPQRLDGRGLGAQFDILIEGPTVAELIQRGFLSRYQYFAFVADDMKGVSATQAEEKAERPKLIGDMVEHYQRLAAGEQGIIFGQNRAHSLKIAQMFNAAGIKAMHVDGSMSQKERDYFDDAFRARDITIGCNVNLFGEGYDVPGITYLGIGAVTRSLVNHKQWCGRVLRPDGTIATICDHVGNALPVALGGRGLGLPDDDVEWSLEGGARLKTGVSDDAISITQCLDCYRIYPSSAPQCPGCGDVRRVKTRAHIQQEAGILTKLEREELKKREAARRKDEERSVTSFEQMASLGPRARLHQPTRMGVAAVQIPPHRHPRKLENDQCPVKNPS</sequence>
<dbReference type="Proteomes" id="UP001138540">
    <property type="component" value="Unassembled WGS sequence"/>
</dbReference>
<dbReference type="InterPro" id="IPR001650">
    <property type="entry name" value="Helicase_C-like"/>
</dbReference>
<feature type="domain" description="Helicase ATP-binding" evidence="2">
    <location>
        <begin position="32"/>
        <end position="180"/>
    </location>
</feature>
<keyword evidence="4" id="KW-0547">Nucleotide-binding</keyword>
<evidence type="ECO:0000313" key="5">
    <source>
        <dbReference type="Proteomes" id="UP001138540"/>
    </source>
</evidence>
<accession>A0ABR6NH97</accession>